<reference evidence="3 4" key="1">
    <citation type="submission" date="2016-04" db="EMBL/GenBank/DDBJ databases">
        <title>A degradative enzymes factory behind the ericoid mycorrhizal symbiosis.</title>
        <authorList>
            <consortium name="DOE Joint Genome Institute"/>
            <person name="Martino E."/>
            <person name="Morin E."/>
            <person name="Grelet G."/>
            <person name="Kuo A."/>
            <person name="Kohler A."/>
            <person name="Daghino S."/>
            <person name="Barry K."/>
            <person name="Choi C."/>
            <person name="Cichocki N."/>
            <person name="Clum A."/>
            <person name="Copeland A."/>
            <person name="Hainaut M."/>
            <person name="Haridas S."/>
            <person name="Labutti K."/>
            <person name="Lindquist E."/>
            <person name="Lipzen A."/>
            <person name="Khouja H.-R."/>
            <person name="Murat C."/>
            <person name="Ohm R."/>
            <person name="Olson A."/>
            <person name="Spatafora J."/>
            <person name="Veneault-Fourrey C."/>
            <person name="Henrissat B."/>
            <person name="Grigoriev I."/>
            <person name="Martin F."/>
            <person name="Perotto S."/>
        </authorList>
    </citation>
    <scope>NUCLEOTIDE SEQUENCE [LARGE SCALE GENOMIC DNA]</scope>
    <source>
        <strain evidence="3 4">F</strain>
    </source>
</reference>
<keyword evidence="2" id="KW-0472">Membrane</keyword>
<evidence type="ECO:0000313" key="4">
    <source>
        <dbReference type="Proteomes" id="UP000235786"/>
    </source>
</evidence>
<dbReference type="AlphaFoldDB" id="A0A2J6SC58"/>
<organism evidence="3 4">
    <name type="scientific">Hyaloscypha variabilis (strain UAMH 11265 / GT02V1 / F)</name>
    <name type="common">Meliniomyces variabilis</name>
    <dbReference type="NCBI Taxonomy" id="1149755"/>
    <lineage>
        <taxon>Eukaryota</taxon>
        <taxon>Fungi</taxon>
        <taxon>Dikarya</taxon>
        <taxon>Ascomycota</taxon>
        <taxon>Pezizomycotina</taxon>
        <taxon>Leotiomycetes</taxon>
        <taxon>Helotiales</taxon>
        <taxon>Hyaloscyphaceae</taxon>
        <taxon>Hyaloscypha</taxon>
        <taxon>Hyaloscypha variabilis</taxon>
    </lineage>
</organism>
<keyword evidence="2" id="KW-0812">Transmembrane</keyword>
<evidence type="ECO:0008006" key="5">
    <source>
        <dbReference type="Google" id="ProtNLM"/>
    </source>
</evidence>
<evidence type="ECO:0000256" key="1">
    <source>
        <dbReference type="SAM" id="MobiDB-lite"/>
    </source>
</evidence>
<keyword evidence="2" id="KW-1133">Transmembrane helix</keyword>
<keyword evidence="4" id="KW-1185">Reference proteome</keyword>
<protein>
    <recommendedName>
        <fullName evidence="5">Transmembrane protein</fullName>
    </recommendedName>
</protein>
<feature type="transmembrane region" description="Helical" evidence="2">
    <location>
        <begin position="16"/>
        <end position="33"/>
    </location>
</feature>
<feature type="compositionally biased region" description="Basic and acidic residues" evidence="1">
    <location>
        <begin position="67"/>
        <end position="85"/>
    </location>
</feature>
<sequence length="163" mass="19159">MPSQNMARNLDDSTKTLGTFFCFVLIAYIFYTLGSWSSQLNSQVIPPNHCDRPCCRQGQSTTPNGADHPEPESEMTPKKPKNLDEKEVYKDLTKSAKWYETFAAKALQETKQRERQMKKDLEMWNEERRLEMKGFREEQLRWLWESKQKEGKGGWFGVGRKKK</sequence>
<name>A0A2J6SC58_HYAVF</name>
<dbReference type="OrthoDB" id="3534457at2759"/>
<gene>
    <name evidence="3" type="ORF">L207DRAFT_627097</name>
</gene>
<feature type="region of interest" description="Disordered" evidence="1">
    <location>
        <begin position="55"/>
        <end position="85"/>
    </location>
</feature>
<dbReference type="EMBL" id="KZ613937">
    <property type="protein sequence ID" value="PMD48357.1"/>
    <property type="molecule type" value="Genomic_DNA"/>
</dbReference>
<dbReference type="Proteomes" id="UP000235786">
    <property type="component" value="Unassembled WGS sequence"/>
</dbReference>
<evidence type="ECO:0000313" key="3">
    <source>
        <dbReference type="EMBL" id="PMD48357.1"/>
    </source>
</evidence>
<proteinExistence type="predicted"/>
<evidence type="ECO:0000256" key="2">
    <source>
        <dbReference type="SAM" id="Phobius"/>
    </source>
</evidence>
<accession>A0A2J6SC58</accession>